<sequence length="436" mass="48491">MSAQSYVAQHQSTGLRVRILSPLIRSLPWETDVLSTTDDFRTLGIPALETLASSIYAFEKRIFSFGDCSLDTIDTHRLLGIEITASPNGSIAVCLGKNAYKGPDTYNLAQANMMTTLLTCYRLLDMLCSRDPSFNNRRGRIIEGVSPTDPKAASFPFISASHSWSSFLSDFQSSSSSRIAIPLEPVDTPDIRSTDLQSTSLLLIKQFVRNRKQRHLNTVESNFLLCALAMVCMLKFTSDQGGIPTLPNSSEAFADIVGGRTLINGETIRSDDIEELIKICESCRPSTSQTSNNLWHLMLPLVCVLWFTPLALLSPRSLSMLVFRRRLLLTIPLAVGNNKTPLQRQCEMAVLDTLLDMVYGKVHPCHMFEVLHTRMPWTKILDINNHKIINLWFSTGPVNAVHDTTSNVLQRNESNNQKQDSNVETTPNGATPSPSL</sequence>
<accession>A0A409WUZ3</accession>
<dbReference type="EMBL" id="NHTK01005168">
    <property type="protein sequence ID" value="PPQ82345.1"/>
    <property type="molecule type" value="Genomic_DNA"/>
</dbReference>
<comment type="caution">
    <text evidence="2">The sequence shown here is derived from an EMBL/GenBank/DDBJ whole genome shotgun (WGS) entry which is preliminary data.</text>
</comment>
<protein>
    <submittedName>
        <fullName evidence="2">Uncharacterized protein</fullName>
    </submittedName>
</protein>
<dbReference type="OrthoDB" id="3067857at2759"/>
<dbReference type="Proteomes" id="UP000284842">
    <property type="component" value="Unassembled WGS sequence"/>
</dbReference>
<keyword evidence="3" id="KW-1185">Reference proteome</keyword>
<proteinExistence type="predicted"/>
<reference evidence="2 3" key="1">
    <citation type="journal article" date="2018" name="Evol. Lett.">
        <title>Horizontal gene cluster transfer increased hallucinogenic mushroom diversity.</title>
        <authorList>
            <person name="Reynolds H.T."/>
            <person name="Vijayakumar V."/>
            <person name="Gluck-Thaler E."/>
            <person name="Korotkin H.B."/>
            <person name="Matheny P.B."/>
            <person name="Slot J.C."/>
        </authorList>
    </citation>
    <scope>NUCLEOTIDE SEQUENCE [LARGE SCALE GENOMIC DNA]</scope>
    <source>
        <strain evidence="2 3">2629</strain>
    </source>
</reference>
<evidence type="ECO:0000313" key="2">
    <source>
        <dbReference type="EMBL" id="PPQ82345.1"/>
    </source>
</evidence>
<evidence type="ECO:0000313" key="3">
    <source>
        <dbReference type="Proteomes" id="UP000284842"/>
    </source>
</evidence>
<evidence type="ECO:0000256" key="1">
    <source>
        <dbReference type="SAM" id="MobiDB-lite"/>
    </source>
</evidence>
<name>A0A409WUZ3_9AGAR</name>
<gene>
    <name evidence="2" type="ORF">CVT24_002316</name>
</gene>
<dbReference type="InParanoid" id="A0A409WUZ3"/>
<organism evidence="2 3">
    <name type="scientific">Panaeolus cyanescens</name>
    <dbReference type="NCBI Taxonomy" id="181874"/>
    <lineage>
        <taxon>Eukaryota</taxon>
        <taxon>Fungi</taxon>
        <taxon>Dikarya</taxon>
        <taxon>Basidiomycota</taxon>
        <taxon>Agaricomycotina</taxon>
        <taxon>Agaricomycetes</taxon>
        <taxon>Agaricomycetidae</taxon>
        <taxon>Agaricales</taxon>
        <taxon>Agaricineae</taxon>
        <taxon>Galeropsidaceae</taxon>
        <taxon>Panaeolus</taxon>
    </lineage>
</organism>
<dbReference type="AlphaFoldDB" id="A0A409WUZ3"/>
<feature type="region of interest" description="Disordered" evidence="1">
    <location>
        <begin position="412"/>
        <end position="436"/>
    </location>
</feature>